<gene>
    <name evidence="10" type="ORF">NE675_11290</name>
</gene>
<dbReference type="Pfam" id="PF00005">
    <property type="entry name" value="ABC_tran"/>
    <property type="match status" value="1"/>
</dbReference>
<reference evidence="10 11" key="1">
    <citation type="submission" date="2022-06" db="EMBL/GenBank/DDBJ databases">
        <title>Isolation of gut microbiota from human fecal samples.</title>
        <authorList>
            <person name="Pamer E.G."/>
            <person name="Barat B."/>
            <person name="Waligurski E."/>
            <person name="Medina S."/>
            <person name="Paddock L."/>
            <person name="Mostad J."/>
        </authorList>
    </citation>
    <scope>NUCLEOTIDE SEQUENCE [LARGE SCALE GENOMIC DNA]</scope>
    <source>
        <strain evidence="10 11">DFI.1.1</strain>
    </source>
</reference>
<evidence type="ECO:0000313" key="11">
    <source>
        <dbReference type="Proteomes" id="UP001206692"/>
    </source>
</evidence>
<keyword evidence="11" id="KW-1185">Reference proteome</keyword>
<feature type="transmembrane region" description="Helical" evidence="7">
    <location>
        <begin position="130"/>
        <end position="149"/>
    </location>
</feature>
<dbReference type="RefSeq" id="WP_227163247.1">
    <property type="nucleotide sequence ID" value="NZ_JAJCIO010000035.1"/>
</dbReference>
<keyword evidence="5 7" id="KW-1133">Transmembrane helix</keyword>
<evidence type="ECO:0000256" key="6">
    <source>
        <dbReference type="ARBA" id="ARBA00023136"/>
    </source>
</evidence>
<proteinExistence type="predicted"/>
<feature type="transmembrane region" description="Helical" evidence="7">
    <location>
        <begin position="269"/>
        <end position="287"/>
    </location>
</feature>
<evidence type="ECO:0000259" key="8">
    <source>
        <dbReference type="PROSITE" id="PS50893"/>
    </source>
</evidence>
<dbReference type="InterPro" id="IPR003439">
    <property type="entry name" value="ABC_transporter-like_ATP-bd"/>
</dbReference>
<comment type="subcellular location">
    <subcellularLocation>
        <location evidence="1">Cell membrane</location>
        <topology evidence="1">Multi-pass membrane protein</topology>
    </subcellularLocation>
</comment>
<dbReference type="Proteomes" id="UP001206692">
    <property type="component" value="Unassembled WGS sequence"/>
</dbReference>
<keyword evidence="6 7" id="KW-0472">Membrane</keyword>
<evidence type="ECO:0000256" key="1">
    <source>
        <dbReference type="ARBA" id="ARBA00004651"/>
    </source>
</evidence>
<feature type="transmembrane region" description="Helical" evidence="7">
    <location>
        <begin position="12"/>
        <end position="32"/>
    </location>
</feature>
<dbReference type="InterPro" id="IPR011527">
    <property type="entry name" value="ABC1_TM_dom"/>
</dbReference>
<feature type="transmembrane region" description="Helical" evidence="7">
    <location>
        <begin position="52"/>
        <end position="76"/>
    </location>
</feature>
<evidence type="ECO:0000256" key="5">
    <source>
        <dbReference type="ARBA" id="ARBA00022989"/>
    </source>
</evidence>
<dbReference type="GO" id="GO:0005524">
    <property type="term" value="F:ATP binding"/>
    <property type="evidence" value="ECO:0007669"/>
    <property type="project" value="UniProtKB-KW"/>
</dbReference>
<dbReference type="EMBL" id="JANGEW010000031">
    <property type="protein sequence ID" value="MCQ5343602.1"/>
    <property type="molecule type" value="Genomic_DNA"/>
</dbReference>
<evidence type="ECO:0000256" key="7">
    <source>
        <dbReference type="SAM" id="Phobius"/>
    </source>
</evidence>
<dbReference type="InterPro" id="IPR036640">
    <property type="entry name" value="ABC1_TM_sf"/>
</dbReference>
<evidence type="ECO:0000256" key="2">
    <source>
        <dbReference type="ARBA" id="ARBA00022692"/>
    </source>
</evidence>
<feature type="transmembrane region" description="Helical" evidence="7">
    <location>
        <begin position="155"/>
        <end position="173"/>
    </location>
</feature>
<dbReference type="PROSITE" id="PS00211">
    <property type="entry name" value="ABC_TRANSPORTER_1"/>
    <property type="match status" value="1"/>
</dbReference>
<comment type="caution">
    <text evidence="10">The sequence shown here is derived from an EMBL/GenBank/DDBJ whole genome shotgun (WGS) entry which is preliminary data.</text>
</comment>
<evidence type="ECO:0000256" key="3">
    <source>
        <dbReference type="ARBA" id="ARBA00022741"/>
    </source>
</evidence>
<dbReference type="PROSITE" id="PS50893">
    <property type="entry name" value="ABC_TRANSPORTER_2"/>
    <property type="match status" value="1"/>
</dbReference>
<sequence>MKRFLACYGDYRRLLAVVLIGSVLSAVLETLFPMVVRHILDVVLPSGNLADLFRYGLGLLGLYIVCLVLTFSVYACGRNMGAHIEHDLRCHLFEHIEGLSFSFFDKVQTGQLVSTVISDISEIGGLVFQLPNLAMVCTITMVGSAFFMFRLNWQLASLVLLVLALKTIDTIWLNRRMKRSFLAARKEMGRLSAVCSESFSAVRVIQALGSEKHIFRHFEGASFGVQRAQRRTNRLDAYLMSTVLFFTNVNNLVIIAAGSYFIIQGAMKVADLVVFLMYLMLFIRPIMQLTMLTEQYQRSMAGFRRYAALMDQKADVVDRPGAVEAKAIEGRLEFRHVSFAYPGSDKAILQDFNLTVEPGETVAIVGATGVGKSSIASLTLRFYDVSAGSIVLDGRDIRDYTLASLRQAVGIVQQDVFLFACSIGDNIALGDKQALPQAIQEAAKKADAAAFIEALPEGYDSFVGEWGVLLSGGQKQRIAMARIFLKNPPVLILDEATSSLDNETEQRIQQALTALSEKRTTLIIAHRLATIRKADRIVVLTGQGIAESGSHEDLMEQKGLYYDLYQAQFQSTS</sequence>
<accession>A0ABT1SUQ3</accession>
<feature type="transmembrane region" description="Helical" evidence="7">
    <location>
        <begin position="237"/>
        <end position="263"/>
    </location>
</feature>
<keyword evidence="3" id="KW-0547">Nucleotide-binding</keyword>
<organism evidence="10 11">
    <name type="scientific">Megasphaera massiliensis</name>
    <dbReference type="NCBI Taxonomy" id="1232428"/>
    <lineage>
        <taxon>Bacteria</taxon>
        <taxon>Bacillati</taxon>
        <taxon>Bacillota</taxon>
        <taxon>Negativicutes</taxon>
        <taxon>Veillonellales</taxon>
        <taxon>Veillonellaceae</taxon>
        <taxon>Megasphaera</taxon>
    </lineage>
</organism>
<keyword evidence="2 7" id="KW-0812">Transmembrane</keyword>
<dbReference type="SUPFAM" id="SSF52540">
    <property type="entry name" value="P-loop containing nucleoside triphosphate hydrolases"/>
    <property type="match status" value="1"/>
</dbReference>
<dbReference type="PROSITE" id="PS50929">
    <property type="entry name" value="ABC_TM1F"/>
    <property type="match status" value="1"/>
</dbReference>
<dbReference type="Gene3D" id="3.40.50.300">
    <property type="entry name" value="P-loop containing nucleotide triphosphate hydrolases"/>
    <property type="match status" value="1"/>
</dbReference>
<dbReference type="SMART" id="SM00382">
    <property type="entry name" value="AAA"/>
    <property type="match status" value="1"/>
</dbReference>
<evidence type="ECO:0000259" key="9">
    <source>
        <dbReference type="PROSITE" id="PS50929"/>
    </source>
</evidence>
<feature type="domain" description="ABC transporter" evidence="8">
    <location>
        <begin position="332"/>
        <end position="567"/>
    </location>
</feature>
<dbReference type="Gene3D" id="1.20.1560.10">
    <property type="entry name" value="ABC transporter type 1, transmembrane domain"/>
    <property type="match status" value="1"/>
</dbReference>
<dbReference type="SUPFAM" id="SSF90123">
    <property type="entry name" value="ABC transporter transmembrane region"/>
    <property type="match status" value="1"/>
</dbReference>
<name>A0ABT1SUQ3_9FIRM</name>
<dbReference type="CDD" id="cd18549">
    <property type="entry name" value="ABC_6TM_YwjA_like"/>
    <property type="match status" value="1"/>
</dbReference>
<dbReference type="InterPro" id="IPR039421">
    <property type="entry name" value="Type_1_exporter"/>
</dbReference>
<dbReference type="PANTHER" id="PTHR43394">
    <property type="entry name" value="ATP-DEPENDENT PERMEASE MDL1, MITOCHONDRIAL"/>
    <property type="match status" value="1"/>
</dbReference>
<dbReference type="InterPro" id="IPR017871">
    <property type="entry name" value="ABC_transporter-like_CS"/>
</dbReference>
<feature type="domain" description="ABC transmembrane type-1" evidence="9">
    <location>
        <begin position="16"/>
        <end position="298"/>
    </location>
</feature>
<evidence type="ECO:0000313" key="10">
    <source>
        <dbReference type="EMBL" id="MCQ5343602.1"/>
    </source>
</evidence>
<keyword evidence="4 10" id="KW-0067">ATP-binding</keyword>
<dbReference type="InterPro" id="IPR003593">
    <property type="entry name" value="AAA+_ATPase"/>
</dbReference>
<dbReference type="PANTHER" id="PTHR43394:SF1">
    <property type="entry name" value="ATP-BINDING CASSETTE SUB-FAMILY B MEMBER 10, MITOCHONDRIAL"/>
    <property type="match status" value="1"/>
</dbReference>
<dbReference type="InterPro" id="IPR027417">
    <property type="entry name" value="P-loop_NTPase"/>
</dbReference>
<dbReference type="Pfam" id="PF00664">
    <property type="entry name" value="ABC_membrane"/>
    <property type="match status" value="1"/>
</dbReference>
<evidence type="ECO:0000256" key="4">
    <source>
        <dbReference type="ARBA" id="ARBA00022840"/>
    </source>
</evidence>
<protein>
    <submittedName>
        <fullName evidence="10">ABC transporter ATP-binding protein/permease</fullName>
    </submittedName>
</protein>